<dbReference type="Proteomes" id="UP001055940">
    <property type="component" value="Chromosome"/>
</dbReference>
<accession>A0ABY5DCH1</accession>
<feature type="transmembrane region" description="Helical" evidence="1">
    <location>
        <begin position="41"/>
        <end position="64"/>
    </location>
</feature>
<reference evidence="3" key="1">
    <citation type="submission" date="2022-06" db="EMBL/GenBank/DDBJ databases">
        <authorList>
            <person name="Ping M."/>
        </authorList>
    </citation>
    <scope>NUCLEOTIDE SEQUENCE</scope>
    <source>
        <strain evidence="3">JCM11759T</strain>
    </source>
</reference>
<evidence type="ECO:0000313" key="4">
    <source>
        <dbReference type="Proteomes" id="UP001055940"/>
    </source>
</evidence>
<evidence type="ECO:0000313" key="3">
    <source>
        <dbReference type="EMBL" id="USY21198.1"/>
    </source>
</evidence>
<keyword evidence="3" id="KW-0482">Metalloprotease</keyword>
<dbReference type="Pfam" id="PF02517">
    <property type="entry name" value="Rce1-like"/>
    <property type="match status" value="1"/>
</dbReference>
<dbReference type="EMBL" id="CP099837">
    <property type="protein sequence ID" value="USY21198.1"/>
    <property type="molecule type" value="Genomic_DNA"/>
</dbReference>
<sequence length="315" mass="34233">MTMVRRWGLTGGLALAAVLLGGALFAHPVLRGDVFGDGAVLFLISWLPMLIAGVMAWGLVQAFGRRGELDRRVSVAMGGHPMSRELSWMVLLLGCFIASMVVLSWIFAVYSEETGIAPDLAMSASLVSRLLFLFALPLLIMDRSGLTVDGKGTAMPAIALKVAELWRWLGLIPVVAAVGLIGYLITPHIGLPSPSLALYALLVAFTVIATCEEIFFRGMMQTRLEQFMGRWGGIVMTSVVFALTYALIQPYDAVSQLPGHDLMHDTGLALLTYGAASLLYGYLWACFRNTWINVLMRVAMFVLLLPPDLRIGIGQ</sequence>
<keyword evidence="1" id="KW-1133">Transmembrane helix</keyword>
<feature type="transmembrane region" description="Helical" evidence="1">
    <location>
        <begin position="268"/>
        <end position="287"/>
    </location>
</feature>
<keyword evidence="1" id="KW-0472">Membrane</keyword>
<organism evidence="3 4">
    <name type="scientific">Nocardiopsis exhalans</name>
    <dbReference type="NCBI Taxonomy" id="163604"/>
    <lineage>
        <taxon>Bacteria</taxon>
        <taxon>Bacillati</taxon>
        <taxon>Actinomycetota</taxon>
        <taxon>Actinomycetes</taxon>
        <taxon>Streptosporangiales</taxon>
        <taxon>Nocardiopsidaceae</taxon>
        <taxon>Nocardiopsis</taxon>
    </lineage>
</organism>
<dbReference type="InterPro" id="IPR003675">
    <property type="entry name" value="Rce1/LyrA-like_dom"/>
</dbReference>
<keyword evidence="4" id="KW-1185">Reference proteome</keyword>
<protein>
    <submittedName>
        <fullName evidence="3">CPBP family intramembrane metalloprotease</fullName>
    </submittedName>
</protein>
<feature type="transmembrane region" description="Helical" evidence="1">
    <location>
        <begin position="197"/>
        <end position="216"/>
    </location>
</feature>
<feature type="transmembrane region" description="Helical" evidence="1">
    <location>
        <begin position="85"/>
        <end position="108"/>
    </location>
</feature>
<gene>
    <name evidence="3" type="ORF">NE857_06065</name>
</gene>
<feature type="transmembrane region" description="Helical" evidence="1">
    <location>
        <begin position="120"/>
        <end position="141"/>
    </location>
</feature>
<name>A0ABY5DCH1_9ACTN</name>
<keyword evidence="3" id="KW-0378">Hydrolase</keyword>
<feature type="transmembrane region" description="Helical" evidence="1">
    <location>
        <begin position="228"/>
        <end position="248"/>
    </location>
</feature>
<proteinExistence type="predicted"/>
<dbReference type="GO" id="GO:0008237">
    <property type="term" value="F:metallopeptidase activity"/>
    <property type="evidence" value="ECO:0007669"/>
    <property type="project" value="UniProtKB-KW"/>
</dbReference>
<feature type="domain" description="CAAX prenyl protease 2/Lysostaphin resistance protein A-like" evidence="2">
    <location>
        <begin position="196"/>
        <end position="299"/>
    </location>
</feature>
<feature type="transmembrane region" description="Helical" evidence="1">
    <location>
        <begin position="165"/>
        <end position="185"/>
    </location>
</feature>
<keyword evidence="1" id="KW-0812">Transmembrane</keyword>
<evidence type="ECO:0000259" key="2">
    <source>
        <dbReference type="Pfam" id="PF02517"/>
    </source>
</evidence>
<evidence type="ECO:0000256" key="1">
    <source>
        <dbReference type="SAM" id="Phobius"/>
    </source>
</evidence>
<keyword evidence="3" id="KW-0645">Protease</keyword>